<sequence>MTETEIRTIANEVLAATLGSSGYERVEVRHGYDHDGDPSLFVKAVFRPGAGLTDGGRLNRANAELRTRLLTGGEERFPYLNVEYPDDEVLVGDVEEP</sequence>
<comment type="caution">
    <text evidence="1">The sequence shown here is derived from an EMBL/GenBank/DDBJ whole genome shotgun (WGS) entry which is preliminary data.</text>
</comment>
<reference evidence="1 2" key="1">
    <citation type="submission" date="2019-01" db="EMBL/GenBank/DDBJ databases">
        <authorList>
            <person name="Chen W.-M."/>
        </authorList>
    </citation>
    <scope>NUCLEOTIDE SEQUENCE [LARGE SCALE GENOMIC DNA]</scope>
    <source>
        <strain evidence="1 2">TER-1</strain>
    </source>
</reference>
<dbReference type="RefSeq" id="WP_127728485.1">
    <property type="nucleotide sequence ID" value="NZ_SACP01000007.1"/>
</dbReference>
<evidence type="ECO:0000313" key="2">
    <source>
        <dbReference type="Proteomes" id="UP000286997"/>
    </source>
</evidence>
<gene>
    <name evidence="1" type="ORF">EOE48_09100</name>
</gene>
<dbReference type="EMBL" id="SACP01000007">
    <property type="protein sequence ID" value="RVU19047.1"/>
    <property type="molecule type" value="Genomic_DNA"/>
</dbReference>
<proteinExistence type="predicted"/>
<keyword evidence="2" id="KW-1185">Reference proteome</keyword>
<dbReference type="Proteomes" id="UP000286997">
    <property type="component" value="Unassembled WGS sequence"/>
</dbReference>
<dbReference type="AlphaFoldDB" id="A0A3S2XNF0"/>
<evidence type="ECO:0000313" key="1">
    <source>
        <dbReference type="EMBL" id="RVU19047.1"/>
    </source>
</evidence>
<protein>
    <submittedName>
        <fullName evidence="1">Uncharacterized protein</fullName>
    </submittedName>
</protein>
<name>A0A3S2XNF0_9HYPH</name>
<dbReference type="OrthoDB" id="7998953at2"/>
<accession>A0A3S2XNF0</accession>
<organism evidence="1 2">
    <name type="scientific">Methylobacterium oryzihabitans</name>
    <dbReference type="NCBI Taxonomy" id="2499852"/>
    <lineage>
        <taxon>Bacteria</taxon>
        <taxon>Pseudomonadati</taxon>
        <taxon>Pseudomonadota</taxon>
        <taxon>Alphaproteobacteria</taxon>
        <taxon>Hyphomicrobiales</taxon>
        <taxon>Methylobacteriaceae</taxon>
        <taxon>Methylobacterium</taxon>
    </lineage>
</organism>